<evidence type="ECO:0000256" key="3">
    <source>
        <dbReference type="PROSITE-ProRule" id="PRU00221"/>
    </source>
</evidence>
<evidence type="ECO:0000259" key="5">
    <source>
        <dbReference type="PROSITE" id="PS50897"/>
    </source>
</evidence>
<keyword evidence="1 3" id="KW-0853">WD repeat</keyword>
<dbReference type="InterPro" id="IPR006594">
    <property type="entry name" value="LisH"/>
</dbReference>
<dbReference type="InterPro" id="IPR036322">
    <property type="entry name" value="WD40_repeat_dom_sf"/>
</dbReference>
<dbReference type="Gene3D" id="2.130.10.10">
    <property type="entry name" value="YVTN repeat-like/Quinoprotein amine dehydrogenase"/>
    <property type="match status" value="3"/>
</dbReference>
<dbReference type="STRING" id="2711.A0A067F3A8"/>
<dbReference type="AlphaFoldDB" id="A0A067F3A8"/>
<dbReference type="InterPro" id="IPR015943">
    <property type="entry name" value="WD40/YVTN_repeat-like_dom_sf"/>
</dbReference>
<dbReference type="PROSITE" id="PS50082">
    <property type="entry name" value="WD_REPEATS_2"/>
    <property type="match status" value="3"/>
</dbReference>
<organism evidence="6 7">
    <name type="scientific">Citrus sinensis</name>
    <name type="common">Sweet orange</name>
    <name type="synonym">Citrus aurantium var. sinensis</name>
    <dbReference type="NCBI Taxonomy" id="2711"/>
    <lineage>
        <taxon>Eukaryota</taxon>
        <taxon>Viridiplantae</taxon>
        <taxon>Streptophyta</taxon>
        <taxon>Embryophyta</taxon>
        <taxon>Tracheophyta</taxon>
        <taxon>Spermatophyta</taxon>
        <taxon>Magnoliopsida</taxon>
        <taxon>eudicotyledons</taxon>
        <taxon>Gunneridae</taxon>
        <taxon>Pentapetalae</taxon>
        <taxon>rosids</taxon>
        <taxon>malvids</taxon>
        <taxon>Sapindales</taxon>
        <taxon>Rutaceae</taxon>
        <taxon>Aurantioideae</taxon>
        <taxon>Citrus</taxon>
    </lineage>
</organism>
<name>A0A067F3A8_CITSI</name>
<dbReference type="InterPro" id="IPR019775">
    <property type="entry name" value="WD40_repeat_CS"/>
</dbReference>
<dbReference type="InterPro" id="IPR027728">
    <property type="entry name" value="Topless_fam"/>
</dbReference>
<dbReference type="Pfam" id="PF00400">
    <property type="entry name" value="WD40"/>
    <property type="match status" value="4"/>
</dbReference>
<reference evidence="6 7" key="1">
    <citation type="submission" date="2014-04" db="EMBL/GenBank/DDBJ databases">
        <authorList>
            <consortium name="International Citrus Genome Consortium"/>
            <person name="Gmitter F."/>
            <person name="Chen C."/>
            <person name="Farmerie W."/>
            <person name="Harkins T."/>
            <person name="Desany B."/>
            <person name="Mohiuddin M."/>
            <person name="Kodira C."/>
            <person name="Borodovsky M."/>
            <person name="Lomsadze A."/>
            <person name="Burns P."/>
            <person name="Jenkins J."/>
            <person name="Prochnik S."/>
            <person name="Shu S."/>
            <person name="Chapman J."/>
            <person name="Pitluck S."/>
            <person name="Schmutz J."/>
            <person name="Rokhsar D."/>
        </authorList>
    </citation>
    <scope>NUCLEOTIDE SEQUENCE</scope>
</reference>
<dbReference type="PROSITE" id="PS50896">
    <property type="entry name" value="LISH"/>
    <property type="match status" value="1"/>
</dbReference>
<dbReference type="SMART" id="SM00667">
    <property type="entry name" value="LisH"/>
    <property type="match status" value="1"/>
</dbReference>
<dbReference type="EMBL" id="KK784923">
    <property type="protein sequence ID" value="KDO61833.1"/>
    <property type="molecule type" value="Genomic_DNA"/>
</dbReference>
<feature type="repeat" description="WD" evidence="3">
    <location>
        <begin position="882"/>
        <end position="916"/>
    </location>
</feature>
<proteinExistence type="predicted"/>
<feature type="repeat" description="WD" evidence="3">
    <location>
        <begin position="437"/>
        <end position="480"/>
    </location>
</feature>
<dbReference type="PROSITE" id="PS50294">
    <property type="entry name" value="WD_REPEATS_REGION"/>
    <property type="match status" value="2"/>
</dbReference>
<feature type="region of interest" description="Disordered" evidence="4">
    <location>
        <begin position="212"/>
        <end position="233"/>
    </location>
</feature>
<dbReference type="SMART" id="SM00320">
    <property type="entry name" value="WD40"/>
    <property type="match status" value="9"/>
</dbReference>
<feature type="domain" description="CTLH" evidence="5">
    <location>
        <begin position="34"/>
        <end position="92"/>
    </location>
</feature>
<dbReference type="PANTHER" id="PTHR44083">
    <property type="entry name" value="TOPLESS-RELATED PROTEIN 1-RELATED"/>
    <property type="match status" value="1"/>
</dbReference>
<evidence type="ECO:0000256" key="2">
    <source>
        <dbReference type="ARBA" id="ARBA00022737"/>
    </source>
</evidence>
<dbReference type="Pfam" id="PF21359">
    <property type="entry name" value="zf_topless"/>
    <property type="match status" value="1"/>
</dbReference>
<dbReference type="InterPro" id="IPR006595">
    <property type="entry name" value="CTLH_C"/>
</dbReference>
<dbReference type="PROSITE" id="PS00678">
    <property type="entry name" value="WD_REPEATS_1"/>
    <property type="match status" value="2"/>
</dbReference>
<dbReference type="InterPro" id="IPR001680">
    <property type="entry name" value="WD40_rpt"/>
</dbReference>
<dbReference type="Pfam" id="PF21889">
    <property type="entry name" value="TPR1-like_2nd"/>
    <property type="match status" value="1"/>
</dbReference>
<protein>
    <recommendedName>
        <fullName evidence="5">CTLH domain-containing protein</fullName>
    </recommendedName>
</protein>
<evidence type="ECO:0000313" key="6">
    <source>
        <dbReference type="EMBL" id="KDO61833.1"/>
    </source>
</evidence>
<dbReference type="PROSITE" id="PS50897">
    <property type="entry name" value="CTLH"/>
    <property type="match status" value="1"/>
</dbReference>
<keyword evidence="2" id="KW-0677">Repeat</keyword>
<accession>A0A067F3A8</accession>
<dbReference type="GO" id="GO:0006355">
    <property type="term" value="P:regulation of DNA-templated transcription"/>
    <property type="evidence" value="ECO:0000318"/>
    <property type="project" value="GO_Central"/>
</dbReference>
<dbReference type="SUPFAM" id="SSF50978">
    <property type="entry name" value="WD40 repeat-like"/>
    <property type="match status" value="2"/>
</dbReference>
<dbReference type="InterPro" id="IPR054080">
    <property type="entry name" value="TPR1-like_2nd"/>
</dbReference>
<feature type="repeat" description="WD" evidence="3">
    <location>
        <begin position="574"/>
        <end position="615"/>
    </location>
</feature>
<sequence>MSKLNKDLVFLILQFLNEEGFTESAHMLERESRFYFDMKFFEDMILDGKWEDVEQYLSSFTKVDDNRYSTKIYFEIRKQNFFEALDGHDIAKALNILKKDLKDFAPGNEELFKELAQLLTLDDIRDHELLSKYYGDALSARKNMMLELKQIIEANPILQGKLKFPSIKRQRLRRLINQSLNWQHVHCANPQPNPDINTLFVDHVCQLQETDFSGQSSESNALPPQTTQSPSSWNFSSSMLTDSAVSFVALSLSDPTNKAVTMDRPEDSDILSEKSPVRILNEQASTVTYPGVSLKNIPDYSPKSSLKKEMFQSFGETSFSDFPKTVAQTLIEGSSSPMSMDFHPVQHTLLLVGTNVGDTGLWDVNSGQKLFIRNFKVWDIGACSMLFKTALVRDPGVSVNRVVWSPDGSLLGVAYSKHIVQLYAYHGGSDARQQLEIDAHVGNVNDLAFSAPCKQISVITCGDDKTIKVWDAVTGSRTYSFEGHGAPVYSLCPHAKENIHFIFSISVDGKIKAWLYDSLGARVDYDAPGLGCTRMAYSANGRRLFSCGTSKEGESFLVEWNESEGAIKRTYQGLQLQHNSVSVVHFDTAKDQILAAGDDHVIKIWDMNKVQLLTTIDAGGGLPENPRICFNKNGTLLAVIANENRIKILETPESNSVDAAGVLSDNLRKLSVNPISTVTGAGIANGSVSVNEDPKEDVKPEISVEAENKSEVEKPLFARPSECQSLLLPSKVKANKISRLTYNNGGQAIFALASNGVHLMWRWPRNDLTLSTEATTKVPPRLYQPRHGPQFMVNDTTDSNSQEAVPCFALSKNDAYLFSASGGVISLYIVMTFKTILTIMPPSPTATSLAFNPHDNNVIAIGMDDSTILIYNARSSEVISKLEGHSKRVTGLVFSDALNILVSSGGDAQIFVWDVDGWGIQTCRSLQTPDGVMTLAPSETHIQFHKDQTRFLLVHETHLAIYEAEELTCLKQWFPISSVPISQATFSCDCRMVFTSFVDGTLSIHEASNLEVQCRILSTAYLRPTTSHDKILCFCYCSCLHVYPHAIAAHPLKPTQFAVGLTNGEVYVIEPNEPGDTWAVLPPDEIVGDQPTSTSEGDRAMDG</sequence>
<dbReference type="InterPro" id="IPR048419">
    <property type="entry name" value="Topless_Znf"/>
</dbReference>
<dbReference type="Proteomes" id="UP000027120">
    <property type="component" value="Unassembled WGS sequence"/>
</dbReference>
<evidence type="ECO:0000313" key="7">
    <source>
        <dbReference type="Proteomes" id="UP000027120"/>
    </source>
</evidence>
<evidence type="ECO:0000256" key="1">
    <source>
        <dbReference type="ARBA" id="ARBA00022574"/>
    </source>
</evidence>
<dbReference type="PANTHER" id="PTHR44083:SF30">
    <property type="entry name" value="TOPLESS-LIKE PROTEIN"/>
    <property type="match status" value="1"/>
</dbReference>
<dbReference type="InterPro" id="IPR054532">
    <property type="entry name" value="TPL_SMU1_LisH-like"/>
</dbReference>
<gene>
    <name evidence="6" type="ORF">CISIN_1g001310mg</name>
</gene>
<dbReference type="Pfam" id="PF17814">
    <property type="entry name" value="LisH_TPL"/>
    <property type="match status" value="1"/>
</dbReference>
<keyword evidence="7" id="KW-1185">Reference proteome</keyword>
<dbReference type="SMART" id="SM00668">
    <property type="entry name" value="CTLH"/>
    <property type="match status" value="1"/>
</dbReference>
<evidence type="ECO:0000256" key="4">
    <source>
        <dbReference type="SAM" id="MobiDB-lite"/>
    </source>
</evidence>